<feature type="region of interest" description="Disordered" evidence="1">
    <location>
        <begin position="109"/>
        <end position="135"/>
    </location>
</feature>
<evidence type="ECO:0000256" key="1">
    <source>
        <dbReference type="SAM" id="MobiDB-lite"/>
    </source>
</evidence>
<sequence>MEQRNALYYINLLEDIGDRLEELRIETLQFSSYLEVAQRRFAARPSASRLLEIFRVQKKLEALDEEFTAVNDWNEEVEEEFRWFQAREAGEDTVSDISLSELLNFSRTKKTSPSRRASRLHRAASFSADSDVDDQ</sequence>
<dbReference type="AlphaFoldDB" id="A0A8S1H422"/>
<dbReference type="Proteomes" id="UP000835052">
    <property type="component" value="Unassembled WGS sequence"/>
</dbReference>
<evidence type="ECO:0000313" key="2">
    <source>
        <dbReference type="EMBL" id="CAD6191026.1"/>
    </source>
</evidence>
<gene>
    <name evidence="2" type="ORF">CAUJ_LOCUS6945</name>
</gene>
<dbReference type="EMBL" id="CAJGYM010000019">
    <property type="protein sequence ID" value="CAD6191026.1"/>
    <property type="molecule type" value="Genomic_DNA"/>
</dbReference>
<proteinExistence type="predicted"/>
<protein>
    <submittedName>
        <fullName evidence="2">Uncharacterized protein</fullName>
    </submittedName>
</protein>
<feature type="compositionally biased region" description="Basic residues" evidence="1">
    <location>
        <begin position="109"/>
        <end position="122"/>
    </location>
</feature>
<organism evidence="2 3">
    <name type="scientific">Caenorhabditis auriculariae</name>
    <dbReference type="NCBI Taxonomy" id="2777116"/>
    <lineage>
        <taxon>Eukaryota</taxon>
        <taxon>Metazoa</taxon>
        <taxon>Ecdysozoa</taxon>
        <taxon>Nematoda</taxon>
        <taxon>Chromadorea</taxon>
        <taxon>Rhabditida</taxon>
        <taxon>Rhabditina</taxon>
        <taxon>Rhabditomorpha</taxon>
        <taxon>Rhabditoidea</taxon>
        <taxon>Rhabditidae</taxon>
        <taxon>Peloderinae</taxon>
        <taxon>Caenorhabditis</taxon>
    </lineage>
</organism>
<accession>A0A8S1H422</accession>
<keyword evidence="3" id="KW-1185">Reference proteome</keyword>
<evidence type="ECO:0000313" key="3">
    <source>
        <dbReference type="Proteomes" id="UP000835052"/>
    </source>
</evidence>
<name>A0A8S1H422_9PELO</name>
<reference evidence="2" key="1">
    <citation type="submission" date="2020-10" db="EMBL/GenBank/DDBJ databases">
        <authorList>
            <person name="Kikuchi T."/>
        </authorList>
    </citation>
    <scope>NUCLEOTIDE SEQUENCE</scope>
    <source>
        <strain evidence="2">NKZ352</strain>
    </source>
</reference>
<comment type="caution">
    <text evidence="2">The sequence shown here is derived from an EMBL/GenBank/DDBJ whole genome shotgun (WGS) entry which is preliminary data.</text>
</comment>